<evidence type="ECO:0000256" key="1">
    <source>
        <dbReference type="SAM" id="SignalP"/>
    </source>
</evidence>
<dbReference type="SUPFAM" id="SSF159270">
    <property type="entry name" value="YmcC-like"/>
    <property type="match status" value="1"/>
</dbReference>
<dbReference type="InterPro" id="IPR021308">
    <property type="entry name" value="GfcB"/>
</dbReference>
<organism evidence="2 3">
    <name type="scientific">Symbiopectobacterium purcellii</name>
    <dbReference type="NCBI Taxonomy" id="2871826"/>
    <lineage>
        <taxon>Bacteria</taxon>
        <taxon>Pseudomonadati</taxon>
        <taxon>Pseudomonadota</taxon>
        <taxon>Gammaproteobacteria</taxon>
        <taxon>Enterobacterales</taxon>
        <taxon>Enterobacteriaceae</taxon>
    </lineage>
</organism>
<protein>
    <submittedName>
        <fullName evidence="2">YjbF family lipoprotein</fullName>
    </submittedName>
</protein>
<name>A0ABX9AVS5_9ENTR</name>
<dbReference type="PROSITE" id="PS51257">
    <property type="entry name" value="PROKAR_LIPOPROTEIN"/>
    <property type="match status" value="1"/>
</dbReference>
<proteinExistence type="predicted"/>
<accession>A0ABX9AVS5</accession>
<keyword evidence="1" id="KW-0732">Signal</keyword>
<feature type="signal peptide" evidence="1">
    <location>
        <begin position="1"/>
        <end position="22"/>
    </location>
</feature>
<evidence type="ECO:0000313" key="3">
    <source>
        <dbReference type="Proteomes" id="UP000825886"/>
    </source>
</evidence>
<keyword evidence="2" id="KW-0449">Lipoprotein</keyword>
<dbReference type="EMBL" id="CP081864">
    <property type="protein sequence ID" value="QZN97085.1"/>
    <property type="molecule type" value="Genomic_DNA"/>
</dbReference>
<dbReference type="InterPro" id="IPR023373">
    <property type="entry name" value="YmcC_sf"/>
</dbReference>
<keyword evidence="3" id="KW-1185">Reference proteome</keyword>
<reference evidence="2 3" key="1">
    <citation type="submission" date="2021-08" db="EMBL/GenBank/DDBJ databases">
        <title>Culture and genomic analysis of Symbiopectobacterium purcellii sp. nov. gen. nov., isolated from the leafhopper Empoasca decipiens.</title>
        <authorList>
            <person name="Nadal-Jimenez P."/>
            <person name="Siozios S."/>
            <person name="Halliday N."/>
            <person name="Camara M."/>
            <person name="Hurst G.D.D."/>
        </authorList>
    </citation>
    <scope>NUCLEOTIDE SEQUENCE [LARGE SCALE GENOMIC DNA]</scope>
    <source>
        <strain evidence="2 3">SyEd1</strain>
    </source>
</reference>
<sequence length="225" mass="24935">MIKITLVTKRSVLMLLPLFALALVGCSQNMDALQKTAKLAIWGQDDVQVSAEKVAQTPYASAYLRVGKAPQAFVVLAFAENGQFKWIGADRNIVVTHNGRIVKTQGFGEDIAHVINVTPDPLAVGLLKPSTPLHWQGKMAWSQVQRGDYAIESVFQAHGKETVTILDKPRQLLKFTEQVSVPALNAEYTNTYWLEPTTGQVVQTWQQMGPDMALVKFTVLKPYVQ</sequence>
<dbReference type="Pfam" id="PF11102">
    <property type="entry name" value="YjbF"/>
    <property type="match status" value="1"/>
</dbReference>
<feature type="chain" id="PRO_5045895254" evidence="1">
    <location>
        <begin position="23"/>
        <end position="225"/>
    </location>
</feature>
<evidence type="ECO:0000313" key="2">
    <source>
        <dbReference type="EMBL" id="QZN97085.1"/>
    </source>
</evidence>
<dbReference type="Gene3D" id="2.40.360.10">
    <property type="entry name" value="YmcC-like"/>
    <property type="match status" value="1"/>
</dbReference>
<gene>
    <name evidence="2" type="ORF">K6K13_06835</name>
</gene>
<dbReference type="Proteomes" id="UP000825886">
    <property type="component" value="Chromosome"/>
</dbReference>